<dbReference type="OMA" id="DDQIMAP"/>
<organism evidence="2">
    <name type="scientific">Absidia glauca</name>
    <name type="common">Pin mould</name>
    <dbReference type="NCBI Taxonomy" id="4829"/>
    <lineage>
        <taxon>Eukaryota</taxon>
        <taxon>Fungi</taxon>
        <taxon>Fungi incertae sedis</taxon>
        <taxon>Mucoromycota</taxon>
        <taxon>Mucoromycotina</taxon>
        <taxon>Mucoromycetes</taxon>
        <taxon>Mucorales</taxon>
        <taxon>Cunninghamellaceae</taxon>
        <taxon>Absidia</taxon>
    </lineage>
</organism>
<dbReference type="AlphaFoldDB" id="A0A163TGM3"/>
<keyword evidence="3" id="KW-1185">Reference proteome</keyword>
<proteinExistence type="predicted"/>
<sequence>MSSVSSYDGSEKELFHQRTLDGFMPRHSYLRKSDFMDSFDSTRSPSRDTDAWSVAATVDDQESVISTNTQKSRLVHDTDDDNLTVEGITPTVSTNNISLDMNVNSLDIASLEIDTLASQADDDKYARSLTSRSVAAEYGDQTTDGFGSELSLTHDDDDDDVDEEGNNDIDYSTEGHPDRNNEDDFRNDRHSDDHHDDDDIHLYDDGHGRIQQQQHHHHHRRHHRHHLSHSPVAMDDAIRAPTEPQPSIATVDKSYTHLIEENEILQAQLRHLETTTKQQQDIIASMQSHHYHHQPYNDLLVGELNSSILSQQLTTWAGLVTSFARQWTTTPAQQRQVEQDLFHHVMEYYLHSLPFGTENQVLLNTAYQDQLVRFHNTLGSNFAKWYRRQTVQSLARNPATQDYLHVVRVLITQHICRVLDADPSILTESTEWQTLLDHCARLSLELHSSEQDVLIRPVAPGTIYDSRIMTVVDGVDSSGDAENDKTEHPIKSMVCPLFIDEEDTVLLPARVTLE</sequence>
<dbReference type="EMBL" id="LT554414">
    <property type="protein sequence ID" value="SAM04612.1"/>
    <property type="molecule type" value="Genomic_DNA"/>
</dbReference>
<evidence type="ECO:0000256" key="1">
    <source>
        <dbReference type="SAM" id="MobiDB-lite"/>
    </source>
</evidence>
<protein>
    <submittedName>
        <fullName evidence="2">Uncharacterized protein</fullName>
    </submittedName>
</protein>
<evidence type="ECO:0000313" key="3">
    <source>
        <dbReference type="Proteomes" id="UP000078561"/>
    </source>
</evidence>
<dbReference type="Proteomes" id="UP000078561">
    <property type="component" value="Unassembled WGS sequence"/>
</dbReference>
<dbReference type="InParanoid" id="A0A163TGM3"/>
<gene>
    <name evidence="2" type="primary">ABSGL_10478.1 scaffold 12026</name>
</gene>
<evidence type="ECO:0000313" key="2">
    <source>
        <dbReference type="EMBL" id="SAM04612.1"/>
    </source>
</evidence>
<feature type="region of interest" description="Disordered" evidence="1">
    <location>
        <begin position="139"/>
        <end position="230"/>
    </location>
</feature>
<feature type="compositionally biased region" description="Basic and acidic residues" evidence="1">
    <location>
        <begin position="173"/>
        <end position="208"/>
    </location>
</feature>
<dbReference type="OrthoDB" id="2400951at2759"/>
<reference evidence="2" key="1">
    <citation type="submission" date="2016-04" db="EMBL/GenBank/DDBJ databases">
        <authorList>
            <person name="Evans L.H."/>
            <person name="Alamgir A."/>
            <person name="Owens N."/>
            <person name="Weber N.D."/>
            <person name="Virtaneva K."/>
            <person name="Barbian K."/>
            <person name="Babar A."/>
            <person name="Rosenke K."/>
        </authorList>
    </citation>
    <scope>NUCLEOTIDE SEQUENCE [LARGE SCALE GENOMIC DNA]</scope>
    <source>
        <strain evidence="2">CBS 101.48</strain>
    </source>
</reference>
<accession>A0A163TGM3</accession>
<feature type="compositionally biased region" description="Basic residues" evidence="1">
    <location>
        <begin position="214"/>
        <end position="228"/>
    </location>
</feature>
<name>A0A163TGM3_ABSGL</name>
<feature type="compositionally biased region" description="Acidic residues" evidence="1">
    <location>
        <begin position="155"/>
        <end position="167"/>
    </location>
</feature>